<dbReference type="Proteomes" id="UP000766486">
    <property type="component" value="Unassembled WGS sequence"/>
</dbReference>
<gene>
    <name evidence="1" type="ORF">CLO192961_LOCUS360433</name>
</gene>
<organism evidence="1 2">
    <name type="scientific">Bionectria ochroleuca</name>
    <name type="common">Gliocladium roseum</name>
    <dbReference type="NCBI Taxonomy" id="29856"/>
    <lineage>
        <taxon>Eukaryota</taxon>
        <taxon>Fungi</taxon>
        <taxon>Dikarya</taxon>
        <taxon>Ascomycota</taxon>
        <taxon>Pezizomycotina</taxon>
        <taxon>Sordariomycetes</taxon>
        <taxon>Hypocreomycetidae</taxon>
        <taxon>Hypocreales</taxon>
        <taxon>Bionectriaceae</taxon>
        <taxon>Clonostachys</taxon>
    </lineage>
</organism>
<evidence type="ECO:0000313" key="2">
    <source>
        <dbReference type="Proteomes" id="UP000766486"/>
    </source>
</evidence>
<reference evidence="1 2" key="1">
    <citation type="submission" date="2019-06" db="EMBL/GenBank/DDBJ databases">
        <authorList>
            <person name="Broberg M."/>
        </authorList>
    </citation>
    <scope>NUCLEOTIDE SEQUENCE [LARGE SCALE GENOMIC DNA]</scope>
</reference>
<protein>
    <submittedName>
        <fullName evidence="1">Uncharacterized protein</fullName>
    </submittedName>
</protein>
<comment type="caution">
    <text evidence="1">The sequence shown here is derived from an EMBL/GenBank/DDBJ whole genome shotgun (WGS) entry which is preliminary data.</text>
</comment>
<keyword evidence="2" id="KW-1185">Reference proteome</keyword>
<sequence length="79" mass="8736">MSQVVRKSSAVAYTIRETGLAIVPLILFIAEEQPNRELRPNLLSPRALVIHLGVCLSTSILGKMFQMTELININVASKM</sequence>
<name>A0ABY6USV6_BIOOC</name>
<evidence type="ECO:0000313" key="1">
    <source>
        <dbReference type="EMBL" id="VUC33698.1"/>
    </source>
</evidence>
<accession>A0ABY6USV6</accession>
<proteinExistence type="predicted"/>
<dbReference type="EMBL" id="CABFNS010000870">
    <property type="protein sequence ID" value="VUC33698.1"/>
    <property type="molecule type" value="Genomic_DNA"/>
</dbReference>